<keyword evidence="2" id="KW-0540">Nuclease</keyword>
<dbReference type="Proteomes" id="UP000570823">
    <property type="component" value="Unassembled WGS sequence"/>
</dbReference>
<keyword evidence="3" id="KW-0255">Endonuclease</keyword>
<evidence type="ECO:0000256" key="6">
    <source>
        <dbReference type="ARBA" id="ARBA00023016"/>
    </source>
</evidence>
<dbReference type="GO" id="GO:0016787">
    <property type="term" value="F:hydrolase activity"/>
    <property type="evidence" value="ECO:0007669"/>
    <property type="project" value="UniProtKB-KW"/>
</dbReference>
<dbReference type="GO" id="GO:0004519">
    <property type="term" value="F:endonuclease activity"/>
    <property type="evidence" value="ECO:0007669"/>
    <property type="project" value="UniProtKB-KW"/>
</dbReference>
<protein>
    <submittedName>
        <fullName evidence="7">Type II toxin-antitoxin system HicA family toxin</fullName>
    </submittedName>
</protein>
<dbReference type="SUPFAM" id="SSF54786">
    <property type="entry name" value="YcfA/nrd intein domain"/>
    <property type="match status" value="1"/>
</dbReference>
<keyword evidence="5" id="KW-0694">RNA-binding</keyword>
<reference evidence="7 8" key="1">
    <citation type="submission" date="2020-06" db="EMBL/GenBank/DDBJ databases">
        <title>Methanofollis fontis sp. nov., a methanogen isolated from marine sediments near a cold seep at Four-Way Closure Ridge offshore southwestern Taiwan.</title>
        <authorList>
            <person name="Chen S.-C."/>
            <person name="Teng N.-H."/>
            <person name="Lin Y.-S."/>
            <person name="Lai M.-C."/>
            <person name="Chen H.-H."/>
            <person name="Wang C.-C."/>
        </authorList>
    </citation>
    <scope>NUCLEOTIDE SEQUENCE [LARGE SCALE GENOMIC DNA]</scope>
    <source>
        <strain evidence="7 8">DSM 2702</strain>
    </source>
</reference>
<dbReference type="EMBL" id="JABXWR010000001">
    <property type="protein sequence ID" value="NVO65978.1"/>
    <property type="molecule type" value="Genomic_DNA"/>
</dbReference>
<keyword evidence="4" id="KW-0378">Hydrolase</keyword>
<evidence type="ECO:0000256" key="1">
    <source>
        <dbReference type="ARBA" id="ARBA00022649"/>
    </source>
</evidence>
<comment type="caution">
    <text evidence="7">The sequence shown here is derived from an EMBL/GenBank/DDBJ whole genome shotgun (WGS) entry which is preliminary data.</text>
</comment>
<evidence type="ECO:0000256" key="4">
    <source>
        <dbReference type="ARBA" id="ARBA00022801"/>
    </source>
</evidence>
<keyword evidence="6" id="KW-0346">Stress response</keyword>
<evidence type="ECO:0000256" key="2">
    <source>
        <dbReference type="ARBA" id="ARBA00022722"/>
    </source>
</evidence>
<dbReference type="OrthoDB" id="7619at2157"/>
<dbReference type="InterPro" id="IPR012933">
    <property type="entry name" value="HicA_mRNA_interferase"/>
</dbReference>
<dbReference type="InterPro" id="IPR038570">
    <property type="entry name" value="HicA_sf"/>
</dbReference>
<evidence type="ECO:0000313" key="7">
    <source>
        <dbReference type="EMBL" id="NVO65978.1"/>
    </source>
</evidence>
<accession>A0A7K4HM66</accession>
<keyword evidence="1" id="KW-1277">Toxin-antitoxin system</keyword>
<dbReference type="GO" id="GO:0003729">
    <property type="term" value="F:mRNA binding"/>
    <property type="evidence" value="ECO:0007669"/>
    <property type="project" value="InterPro"/>
</dbReference>
<name>A0A7K4HM66_9EURY</name>
<dbReference type="Gene3D" id="3.30.920.30">
    <property type="entry name" value="Hypothetical protein"/>
    <property type="match status" value="1"/>
</dbReference>
<gene>
    <name evidence="7" type="ORF">HWN36_01270</name>
</gene>
<evidence type="ECO:0000256" key="5">
    <source>
        <dbReference type="ARBA" id="ARBA00022884"/>
    </source>
</evidence>
<dbReference type="AlphaFoldDB" id="A0A7K4HM66"/>
<keyword evidence="8" id="KW-1185">Reference proteome</keyword>
<dbReference type="Pfam" id="PF07927">
    <property type="entry name" value="HicA_toxin"/>
    <property type="match status" value="1"/>
</dbReference>
<evidence type="ECO:0000313" key="8">
    <source>
        <dbReference type="Proteomes" id="UP000570823"/>
    </source>
</evidence>
<organism evidence="7 8">
    <name type="scientific">Methanofollis tationis</name>
    <dbReference type="NCBI Taxonomy" id="81417"/>
    <lineage>
        <taxon>Archaea</taxon>
        <taxon>Methanobacteriati</taxon>
        <taxon>Methanobacteriota</taxon>
        <taxon>Stenosarchaea group</taxon>
        <taxon>Methanomicrobia</taxon>
        <taxon>Methanomicrobiales</taxon>
        <taxon>Methanomicrobiaceae</taxon>
        <taxon>Methanofollis</taxon>
    </lineage>
</organism>
<sequence length="80" mass="8713">MPKSPVVSGSLLVKVLGSLGYTVLRQRGSHVQLSKNTPAGEHRITVPLHDEIAKGTLNDIVAKVSQWNCIAKEDLLDLLR</sequence>
<evidence type="ECO:0000256" key="3">
    <source>
        <dbReference type="ARBA" id="ARBA00022759"/>
    </source>
</evidence>
<proteinExistence type="predicted"/>